<evidence type="ECO:0000313" key="1">
    <source>
        <dbReference type="EMBL" id="SDC02199.1"/>
    </source>
</evidence>
<organism evidence="1 2">
    <name type="scientific">Desulfurella multipotens</name>
    <dbReference type="NCBI Taxonomy" id="79269"/>
    <lineage>
        <taxon>Bacteria</taxon>
        <taxon>Pseudomonadati</taxon>
        <taxon>Campylobacterota</taxon>
        <taxon>Desulfurellia</taxon>
        <taxon>Desulfurellales</taxon>
        <taxon>Desulfurellaceae</taxon>
        <taxon>Desulfurella</taxon>
    </lineage>
</organism>
<evidence type="ECO:0000313" key="2">
    <source>
        <dbReference type="Proteomes" id="UP000199411"/>
    </source>
</evidence>
<protein>
    <submittedName>
        <fullName evidence="1">Uncharacterized protein</fullName>
    </submittedName>
</protein>
<proteinExistence type="predicted"/>
<dbReference type="SUPFAM" id="SSF55781">
    <property type="entry name" value="GAF domain-like"/>
    <property type="match status" value="1"/>
</dbReference>
<reference evidence="2" key="1">
    <citation type="submission" date="2016-10" db="EMBL/GenBank/DDBJ databases">
        <authorList>
            <person name="Varghese N."/>
            <person name="Submissions S."/>
        </authorList>
    </citation>
    <scope>NUCLEOTIDE SEQUENCE [LARGE SCALE GENOMIC DNA]</scope>
    <source>
        <strain evidence="2">DSM 8415</strain>
    </source>
</reference>
<dbReference type="RefSeq" id="WP_092127576.1">
    <property type="nucleotide sequence ID" value="NZ_FMYU01000001.1"/>
</dbReference>
<sequence length="113" mass="13013">MDTTKQEIFEKLFLALKNINQLIIREDDQNSLFEKMCENLIKDLGFSIVVVGEIDNTNHLKIIHKKRENSQLFDDIPISINGKSEYGKGTAYLAYKTNTVIINQNTLTTSYQK</sequence>
<accession>A0A1G6I6M2</accession>
<keyword evidence="2" id="KW-1185">Reference proteome</keyword>
<gene>
    <name evidence="1" type="ORF">SAMN05660835_00231</name>
</gene>
<dbReference type="EMBL" id="FMYU01000001">
    <property type="protein sequence ID" value="SDC02199.1"/>
    <property type="molecule type" value="Genomic_DNA"/>
</dbReference>
<dbReference type="AlphaFoldDB" id="A0A1G6I6M2"/>
<name>A0A1G6I6M2_9BACT</name>
<dbReference type="Proteomes" id="UP000199411">
    <property type="component" value="Unassembled WGS sequence"/>
</dbReference>